<comment type="caution">
    <text evidence="1">The sequence shown here is derived from an EMBL/GenBank/DDBJ whole genome shotgun (WGS) entry which is preliminary data.</text>
</comment>
<evidence type="ECO:0000313" key="1">
    <source>
        <dbReference type="EMBL" id="GEU74398.1"/>
    </source>
</evidence>
<dbReference type="AlphaFoldDB" id="A0A6L2MK96"/>
<sequence length="282" mass="32437">MAESNIPQLVDKKGGSYSAIALRLEVGFVNRLLEKWLSFSHGLRNANHIHTLVLDDIYEMFLYEDNSNILEIPLIQKGPKNIVEDFQEKSNDEVNEKTVDEYLRDLDIEFMKTVKAKLALFEAGPSGTQITKPFQSKNKGLVAKTVDYDEEKGSSDDEKMVQVKVLMILVEVEQLTIGKNHARNREITMKNRGAARSSTNNMDRAKKKMPTSSILWASSAAGSDKALDMLLVNKYTSQNDLFMSMKKTYHNTFFKIKRWEMKMQQKKLELKQQVFVFQQQKQ</sequence>
<organism evidence="1">
    <name type="scientific">Tanacetum cinerariifolium</name>
    <name type="common">Dalmatian daisy</name>
    <name type="synonym">Chrysanthemum cinerariifolium</name>
    <dbReference type="NCBI Taxonomy" id="118510"/>
    <lineage>
        <taxon>Eukaryota</taxon>
        <taxon>Viridiplantae</taxon>
        <taxon>Streptophyta</taxon>
        <taxon>Embryophyta</taxon>
        <taxon>Tracheophyta</taxon>
        <taxon>Spermatophyta</taxon>
        <taxon>Magnoliopsida</taxon>
        <taxon>eudicotyledons</taxon>
        <taxon>Gunneridae</taxon>
        <taxon>Pentapetalae</taxon>
        <taxon>asterids</taxon>
        <taxon>campanulids</taxon>
        <taxon>Asterales</taxon>
        <taxon>Asteraceae</taxon>
        <taxon>Asteroideae</taxon>
        <taxon>Anthemideae</taxon>
        <taxon>Anthemidinae</taxon>
        <taxon>Tanacetum</taxon>
    </lineage>
</organism>
<protein>
    <submittedName>
        <fullName evidence="1">Uncharacterized protein</fullName>
    </submittedName>
</protein>
<gene>
    <name evidence="1" type="ORF">Tci_046376</name>
</gene>
<dbReference type="EMBL" id="BKCJ010006876">
    <property type="protein sequence ID" value="GEU74398.1"/>
    <property type="molecule type" value="Genomic_DNA"/>
</dbReference>
<proteinExistence type="predicted"/>
<reference evidence="1" key="1">
    <citation type="journal article" date="2019" name="Sci. Rep.">
        <title>Draft genome of Tanacetum cinerariifolium, the natural source of mosquito coil.</title>
        <authorList>
            <person name="Yamashiro T."/>
            <person name="Shiraishi A."/>
            <person name="Satake H."/>
            <person name="Nakayama K."/>
        </authorList>
    </citation>
    <scope>NUCLEOTIDE SEQUENCE</scope>
</reference>
<name>A0A6L2MK96_TANCI</name>
<accession>A0A6L2MK96</accession>